<organism evidence="3 4">
    <name type="scientific">Vreelandella boliviensis LC1</name>
    <dbReference type="NCBI Taxonomy" id="1072583"/>
    <lineage>
        <taxon>Bacteria</taxon>
        <taxon>Pseudomonadati</taxon>
        <taxon>Pseudomonadota</taxon>
        <taxon>Gammaproteobacteria</taxon>
        <taxon>Oceanospirillales</taxon>
        <taxon>Halomonadaceae</taxon>
        <taxon>Vreelandella</taxon>
    </lineage>
</organism>
<reference evidence="3 4" key="1">
    <citation type="submission" date="2011-10" db="EMBL/GenBank/DDBJ databases">
        <authorList>
            <person name="Quillaguamn J."/>
            <person name="Guzmn D."/>
            <person name="Balderrama-Subieta A."/>
            <person name="Cardona-Ortuo C."/>
            <person name="Guevara-Martnez M."/>
            <person name="Callisaya-Quispe N."/>
        </authorList>
    </citation>
    <scope>NUCLEOTIDE SEQUENCE [LARGE SCALE GENOMIC DNA]</scope>
    <source>
        <strain evidence="3 4">LC1</strain>
    </source>
</reference>
<dbReference type="Pfam" id="PF05425">
    <property type="entry name" value="CopD"/>
    <property type="match status" value="1"/>
</dbReference>
<evidence type="ECO:0000259" key="2">
    <source>
        <dbReference type="Pfam" id="PF05425"/>
    </source>
</evidence>
<keyword evidence="1" id="KW-1133">Transmembrane helix</keyword>
<dbReference type="GO" id="GO:0016020">
    <property type="term" value="C:membrane"/>
    <property type="evidence" value="ECO:0007669"/>
    <property type="project" value="InterPro"/>
</dbReference>
<dbReference type="Proteomes" id="UP000005756">
    <property type="component" value="Unassembled WGS sequence"/>
</dbReference>
<dbReference type="InterPro" id="IPR008457">
    <property type="entry name" value="Cu-R_CopD_dom"/>
</dbReference>
<proteinExistence type="predicted"/>
<gene>
    <name evidence="3" type="ORF">KUC_3037</name>
</gene>
<feature type="transmembrane region" description="Helical" evidence="1">
    <location>
        <begin position="30"/>
        <end position="50"/>
    </location>
</feature>
<dbReference type="EMBL" id="JH393259">
    <property type="protein sequence ID" value="EHJ91487.1"/>
    <property type="molecule type" value="Genomic_DNA"/>
</dbReference>
<keyword evidence="1" id="KW-0472">Membrane</keyword>
<protein>
    <recommendedName>
        <fullName evidence="2">Copper resistance protein D domain-containing protein</fullName>
    </recommendedName>
</protein>
<accession>A0A7U9GEF2</accession>
<name>A0A7U9GEF2_9GAMM</name>
<keyword evidence="1" id="KW-0812">Transmembrane</keyword>
<evidence type="ECO:0000313" key="3">
    <source>
        <dbReference type="EMBL" id="EHJ91487.1"/>
    </source>
</evidence>
<dbReference type="AlphaFoldDB" id="A0A7U9GEF2"/>
<evidence type="ECO:0000313" key="4">
    <source>
        <dbReference type="Proteomes" id="UP000005756"/>
    </source>
</evidence>
<feature type="domain" description="Copper resistance protein D" evidence="2">
    <location>
        <begin position="3"/>
        <end position="73"/>
    </location>
</feature>
<evidence type="ECO:0000256" key="1">
    <source>
        <dbReference type="SAM" id="Phobius"/>
    </source>
</evidence>
<sequence length="82" mass="8898">MGGVGLWVLAGVTLATLLTGGLTPLLTTAYGQFWIGKVLIVAVLLLSATANKWRLVPAFESGAATAPRRLQRWRWCWSRLSS</sequence>